<evidence type="ECO:0000313" key="8">
    <source>
        <dbReference type="EMBL" id="KKL90709.1"/>
    </source>
</evidence>
<keyword evidence="5 6" id="KW-0472">Membrane</keyword>
<dbReference type="InterPro" id="IPR003838">
    <property type="entry name" value="ABC3_permease_C"/>
</dbReference>
<comment type="caution">
    <text evidence="8">The sequence shown here is derived from an EMBL/GenBank/DDBJ whole genome shotgun (WGS) entry which is preliminary data.</text>
</comment>
<feature type="non-terminal residue" evidence="8">
    <location>
        <position position="174"/>
    </location>
</feature>
<evidence type="ECO:0000256" key="4">
    <source>
        <dbReference type="ARBA" id="ARBA00022989"/>
    </source>
</evidence>
<keyword evidence="2" id="KW-1003">Cell membrane</keyword>
<evidence type="ECO:0000256" key="1">
    <source>
        <dbReference type="ARBA" id="ARBA00004651"/>
    </source>
</evidence>
<feature type="transmembrane region" description="Helical" evidence="6">
    <location>
        <begin position="115"/>
        <end position="137"/>
    </location>
</feature>
<dbReference type="AlphaFoldDB" id="A0A0F9FWB5"/>
<organism evidence="8">
    <name type="scientific">marine sediment metagenome</name>
    <dbReference type="NCBI Taxonomy" id="412755"/>
    <lineage>
        <taxon>unclassified sequences</taxon>
        <taxon>metagenomes</taxon>
        <taxon>ecological metagenomes</taxon>
    </lineage>
</organism>
<evidence type="ECO:0000256" key="3">
    <source>
        <dbReference type="ARBA" id="ARBA00022692"/>
    </source>
</evidence>
<proteinExistence type="predicted"/>
<gene>
    <name evidence="8" type="ORF">LCGC14_1901960</name>
</gene>
<comment type="subcellular location">
    <subcellularLocation>
        <location evidence="1">Cell membrane</location>
        <topology evidence="1">Multi-pass membrane protein</topology>
    </subcellularLocation>
</comment>
<name>A0A0F9FWB5_9ZZZZ</name>
<dbReference type="EMBL" id="LAZR01019937">
    <property type="protein sequence ID" value="KKL90709.1"/>
    <property type="molecule type" value="Genomic_DNA"/>
</dbReference>
<evidence type="ECO:0000256" key="2">
    <source>
        <dbReference type="ARBA" id="ARBA00022475"/>
    </source>
</evidence>
<keyword evidence="3 6" id="KW-0812">Transmembrane</keyword>
<evidence type="ECO:0000256" key="5">
    <source>
        <dbReference type="ARBA" id="ARBA00023136"/>
    </source>
</evidence>
<dbReference type="GO" id="GO:0005886">
    <property type="term" value="C:plasma membrane"/>
    <property type="evidence" value="ECO:0007669"/>
    <property type="project" value="UniProtKB-SubCell"/>
</dbReference>
<protein>
    <recommendedName>
        <fullName evidence="7">ABC3 transporter permease C-terminal domain-containing protein</fullName>
    </recommendedName>
</protein>
<feature type="domain" description="ABC3 transporter permease C-terminal" evidence="7">
    <location>
        <begin position="121"/>
        <end position="173"/>
    </location>
</feature>
<reference evidence="8" key="1">
    <citation type="journal article" date="2015" name="Nature">
        <title>Complex archaea that bridge the gap between prokaryotes and eukaryotes.</title>
        <authorList>
            <person name="Spang A."/>
            <person name="Saw J.H."/>
            <person name="Jorgensen S.L."/>
            <person name="Zaremba-Niedzwiedzka K."/>
            <person name="Martijn J."/>
            <person name="Lind A.E."/>
            <person name="van Eijk R."/>
            <person name="Schleper C."/>
            <person name="Guy L."/>
            <person name="Ettema T.J."/>
        </authorList>
    </citation>
    <scope>NUCLEOTIDE SEQUENCE</scope>
</reference>
<evidence type="ECO:0000256" key="6">
    <source>
        <dbReference type="SAM" id="Phobius"/>
    </source>
</evidence>
<accession>A0A0F9FWB5</accession>
<dbReference type="Pfam" id="PF02687">
    <property type="entry name" value="FtsX"/>
    <property type="match status" value="1"/>
</dbReference>
<keyword evidence="4 6" id="KW-1133">Transmembrane helix</keyword>
<sequence length="174" mass="20041">MRRRSCIRTPTHSTGLIEDIPHNTNIQFSALISRNSLPEDWGSWGAFHIYTYLLLQEGFDYEVFEAKLPELYTNHMAEIFERMGIDIVYEVLPLTWIHLHSDFEGEPVPVGNISYLYIFIAIIILMILIASMNYMNLATARATKRSKEIGIRKVAGSTRISLIRQFLTESMVLT</sequence>
<evidence type="ECO:0000259" key="7">
    <source>
        <dbReference type="Pfam" id="PF02687"/>
    </source>
</evidence>